<dbReference type="OrthoDB" id="1714475at2759"/>
<sequence length="335" mass="38264">MCLFSLIPRPLDIPCFTQFISFEPADVYSDYLEQEAAKGKGAFIQALWNLLAKFKLYRLVYKAWKQPGPQTVTTWTLFTQAVLWREMARYRFSNSRLVSHVSESDALARKDALWPCVSLALSFVAPGLEAALEIKVETISSHIGGGNAAAFNQLSEDDKAFQLNLAVYQRVDLAVYLNFKIAFRALLNTLKPSKASPFDLTKLLRPILPDYEAHDILSFKSYCYFESRDFYSDYLEEEAIKGKKAFIQAIWTMFAKRRLYNLANKAWEQQGAQTLILWTLLAQAVLDECYGQEWTEIVFQRPDACPICLSPMHCVCGQKKRSVVPHFTRVVSCNT</sequence>
<evidence type="ECO:0000313" key="1">
    <source>
        <dbReference type="EMBL" id="GFY68927.1"/>
    </source>
</evidence>
<protein>
    <submittedName>
        <fullName evidence="1">Uncharacterized protein</fullName>
    </submittedName>
</protein>
<gene>
    <name evidence="1" type="ORF">TNIN_497401</name>
</gene>
<name>A0A8X6YE00_9ARAC</name>
<accession>A0A8X6YE00</accession>
<keyword evidence="2" id="KW-1185">Reference proteome</keyword>
<dbReference type="EMBL" id="BMAV01017351">
    <property type="protein sequence ID" value="GFY68927.1"/>
    <property type="molecule type" value="Genomic_DNA"/>
</dbReference>
<dbReference type="Proteomes" id="UP000886998">
    <property type="component" value="Unassembled WGS sequence"/>
</dbReference>
<evidence type="ECO:0000313" key="2">
    <source>
        <dbReference type="Proteomes" id="UP000886998"/>
    </source>
</evidence>
<organism evidence="1 2">
    <name type="scientific">Trichonephila inaurata madagascariensis</name>
    <dbReference type="NCBI Taxonomy" id="2747483"/>
    <lineage>
        <taxon>Eukaryota</taxon>
        <taxon>Metazoa</taxon>
        <taxon>Ecdysozoa</taxon>
        <taxon>Arthropoda</taxon>
        <taxon>Chelicerata</taxon>
        <taxon>Arachnida</taxon>
        <taxon>Araneae</taxon>
        <taxon>Araneomorphae</taxon>
        <taxon>Entelegynae</taxon>
        <taxon>Araneoidea</taxon>
        <taxon>Nephilidae</taxon>
        <taxon>Trichonephila</taxon>
        <taxon>Trichonephila inaurata</taxon>
    </lineage>
</organism>
<dbReference type="AlphaFoldDB" id="A0A8X6YE00"/>
<proteinExistence type="predicted"/>
<reference evidence="1" key="1">
    <citation type="submission" date="2020-08" db="EMBL/GenBank/DDBJ databases">
        <title>Multicomponent nature underlies the extraordinary mechanical properties of spider dragline silk.</title>
        <authorList>
            <person name="Kono N."/>
            <person name="Nakamura H."/>
            <person name="Mori M."/>
            <person name="Yoshida Y."/>
            <person name="Ohtoshi R."/>
            <person name="Malay A.D."/>
            <person name="Moran D.A.P."/>
            <person name="Tomita M."/>
            <person name="Numata K."/>
            <person name="Arakawa K."/>
        </authorList>
    </citation>
    <scope>NUCLEOTIDE SEQUENCE</scope>
</reference>
<comment type="caution">
    <text evidence="1">The sequence shown here is derived from an EMBL/GenBank/DDBJ whole genome shotgun (WGS) entry which is preliminary data.</text>
</comment>